<organism evidence="1 2">
    <name type="scientific">Pistacia integerrima</name>
    <dbReference type="NCBI Taxonomy" id="434235"/>
    <lineage>
        <taxon>Eukaryota</taxon>
        <taxon>Viridiplantae</taxon>
        <taxon>Streptophyta</taxon>
        <taxon>Embryophyta</taxon>
        <taxon>Tracheophyta</taxon>
        <taxon>Spermatophyta</taxon>
        <taxon>Magnoliopsida</taxon>
        <taxon>eudicotyledons</taxon>
        <taxon>Gunneridae</taxon>
        <taxon>Pentapetalae</taxon>
        <taxon>rosids</taxon>
        <taxon>malvids</taxon>
        <taxon>Sapindales</taxon>
        <taxon>Anacardiaceae</taxon>
        <taxon>Pistacia</taxon>
    </lineage>
</organism>
<comment type="caution">
    <text evidence="1">The sequence shown here is derived from an EMBL/GenBank/DDBJ whole genome shotgun (WGS) entry which is preliminary data.</text>
</comment>
<accession>A0ACC0ZLW2</accession>
<proteinExistence type="predicted"/>
<sequence>MIHIYCLPSILLGCKMKMDPFPGTWGKVDTRFDSHVLPYVVSQILHRLEKINVDKVVNYIVSCKNLDGGFGCTHGGESYNRVQSADLELLRLLFLEYPELKAIDPACALPVDVINRIFFGK</sequence>
<evidence type="ECO:0000313" key="2">
    <source>
        <dbReference type="Proteomes" id="UP001163603"/>
    </source>
</evidence>
<keyword evidence="2" id="KW-1185">Reference proteome</keyword>
<dbReference type="EMBL" id="CM047736">
    <property type="protein sequence ID" value="KAJ0054236.1"/>
    <property type="molecule type" value="Genomic_DNA"/>
</dbReference>
<evidence type="ECO:0000313" key="1">
    <source>
        <dbReference type="EMBL" id="KAJ0054236.1"/>
    </source>
</evidence>
<dbReference type="Proteomes" id="UP001163603">
    <property type="component" value="Chromosome 1"/>
</dbReference>
<protein>
    <submittedName>
        <fullName evidence="1">Uncharacterized protein</fullName>
    </submittedName>
</protein>
<gene>
    <name evidence="1" type="ORF">Pint_02113</name>
</gene>
<name>A0ACC0ZLW2_9ROSI</name>
<reference evidence="2" key="1">
    <citation type="journal article" date="2023" name="G3 (Bethesda)">
        <title>Genome assembly and association tests identify interacting loci associated with vigor, precocity, and sex in interspecific pistachio rootstocks.</title>
        <authorList>
            <person name="Palmer W."/>
            <person name="Jacygrad E."/>
            <person name="Sagayaradj S."/>
            <person name="Cavanaugh K."/>
            <person name="Han R."/>
            <person name="Bertier L."/>
            <person name="Beede B."/>
            <person name="Kafkas S."/>
            <person name="Golino D."/>
            <person name="Preece J."/>
            <person name="Michelmore R."/>
        </authorList>
    </citation>
    <scope>NUCLEOTIDE SEQUENCE [LARGE SCALE GENOMIC DNA]</scope>
</reference>